<name>A0A146MF70_LYGHE</name>
<proteinExistence type="predicted"/>
<evidence type="ECO:0000313" key="1">
    <source>
        <dbReference type="EMBL" id="JAQ17845.1"/>
    </source>
</evidence>
<dbReference type="EMBL" id="GDHC01000784">
    <property type="protein sequence ID" value="JAQ17845.1"/>
    <property type="molecule type" value="Transcribed_RNA"/>
</dbReference>
<dbReference type="AlphaFoldDB" id="A0A146MF70"/>
<organism evidence="1">
    <name type="scientific">Lygus hesperus</name>
    <name type="common">Western plant bug</name>
    <dbReference type="NCBI Taxonomy" id="30085"/>
    <lineage>
        <taxon>Eukaryota</taxon>
        <taxon>Metazoa</taxon>
        <taxon>Ecdysozoa</taxon>
        <taxon>Arthropoda</taxon>
        <taxon>Hexapoda</taxon>
        <taxon>Insecta</taxon>
        <taxon>Pterygota</taxon>
        <taxon>Neoptera</taxon>
        <taxon>Paraneoptera</taxon>
        <taxon>Hemiptera</taxon>
        <taxon>Heteroptera</taxon>
        <taxon>Panheteroptera</taxon>
        <taxon>Cimicomorpha</taxon>
        <taxon>Miridae</taxon>
        <taxon>Mirini</taxon>
        <taxon>Lygus</taxon>
    </lineage>
</organism>
<sequence length="139" mass="15254">MTKPRVKSFQALCLVASGYVILRKSHTIKSEPLHTTVYCSLTATAVTTYGIARSQVKLKCPLRISHRRIILSNPPVAATLPQLPTAGTLRECLFMLSITIHFYGSINEHVPLPPPTITLLLCVAVMACIDVPDAIKELF</sequence>
<gene>
    <name evidence="1" type="ORF">g.11990</name>
</gene>
<reference evidence="1" key="1">
    <citation type="journal article" date="2016" name="Gigascience">
        <title>De novo construction of an expanded transcriptome assembly for the western tarnished plant bug, Lygus hesperus.</title>
        <authorList>
            <person name="Tassone E.E."/>
            <person name="Geib S.M."/>
            <person name="Hall B."/>
            <person name="Fabrick J.A."/>
            <person name="Brent C.S."/>
            <person name="Hull J.J."/>
        </authorList>
    </citation>
    <scope>NUCLEOTIDE SEQUENCE</scope>
</reference>
<accession>A0A146MF70</accession>
<protein>
    <submittedName>
        <fullName evidence="1">Uncharacterized protein</fullName>
    </submittedName>
</protein>